<evidence type="ECO:0008006" key="4">
    <source>
        <dbReference type="Google" id="ProtNLM"/>
    </source>
</evidence>
<evidence type="ECO:0000313" key="3">
    <source>
        <dbReference type="Proteomes" id="UP000276055"/>
    </source>
</evidence>
<proteinExistence type="predicted"/>
<name>A0A495EG60_9MICC</name>
<feature type="compositionally biased region" description="Pro residues" evidence="1">
    <location>
        <begin position="213"/>
        <end position="222"/>
    </location>
</feature>
<dbReference type="AlphaFoldDB" id="A0A495EG60"/>
<protein>
    <recommendedName>
        <fullName evidence="4">Asp23/Gls24 family envelope stress response protein</fullName>
    </recommendedName>
</protein>
<organism evidence="2 3">
    <name type="scientific">Arthrobacter oryzae</name>
    <dbReference type="NCBI Taxonomy" id="409290"/>
    <lineage>
        <taxon>Bacteria</taxon>
        <taxon>Bacillati</taxon>
        <taxon>Actinomycetota</taxon>
        <taxon>Actinomycetes</taxon>
        <taxon>Micrococcales</taxon>
        <taxon>Micrococcaceae</taxon>
        <taxon>Arthrobacter</taxon>
    </lineage>
</organism>
<dbReference type="EMBL" id="RBIR01000007">
    <property type="protein sequence ID" value="RKR15533.1"/>
    <property type="molecule type" value="Genomic_DNA"/>
</dbReference>
<comment type="caution">
    <text evidence="2">The sequence shown here is derived from an EMBL/GenBank/DDBJ whole genome shotgun (WGS) entry which is preliminary data.</text>
</comment>
<evidence type="ECO:0000256" key="1">
    <source>
        <dbReference type="SAM" id="MobiDB-lite"/>
    </source>
</evidence>
<sequence>MSTPSDALSCGHSLADLSEYLDTGQIGDPGHLAECPECQSGLASLRRLAALGNELLDADTAAAGSGSDDWMKTILGNLRLELRPGRSIPLRADTPGDVLTETEGSVSALIRSVADSLPGAAAGKCRLYGDLTEPGAPITVGVELAVVYGHPLEQRAATLRQELATVLSRQTELNITAIDVTITDVLEPRNPGPGAPAAGAPVAGAPAPTVGPGGPPTPQEKP</sequence>
<reference evidence="2 3" key="1">
    <citation type="submission" date="2018-10" db="EMBL/GenBank/DDBJ databases">
        <title>Genomic Encyclopedia of Type Strains, Phase IV (KMG-IV): sequencing the most valuable type-strain genomes for metagenomic binning, comparative biology and taxonomic classification.</title>
        <authorList>
            <person name="Goeker M."/>
        </authorList>
    </citation>
    <scope>NUCLEOTIDE SEQUENCE [LARGE SCALE GENOMIC DNA]</scope>
    <source>
        <strain evidence="2 3">DSM 25586</strain>
    </source>
</reference>
<accession>A0A495EG60</accession>
<dbReference type="RefSeq" id="WP_244208426.1">
    <property type="nucleotide sequence ID" value="NZ_RBIR01000007.1"/>
</dbReference>
<dbReference type="Proteomes" id="UP000276055">
    <property type="component" value="Unassembled WGS sequence"/>
</dbReference>
<feature type="compositionally biased region" description="Low complexity" evidence="1">
    <location>
        <begin position="195"/>
        <end position="210"/>
    </location>
</feature>
<feature type="region of interest" description="Disordered" evidence="1">
    <location>
        <begin position="188"/>
        <end position="222"/>
    </location>
</feature>
<gene>
    <name evidence="2" type="ORF">C8D78_3055</name>
</gene>
<evidence type="ECO:0000313" key="2">
    <source>
        <dbReference type="EMBL" id="RKR15533.1"/>
    </source>
</evidence>